<dbReference type="Proteomes" id="UP000559256">
    <property type="component" value="Unassembled WGS sequence"/>
</dbReference>
<protein>
    <submittedName>
        <fullName evidence="2">Uncharacterized protein</fullName>
    </submittedName>
</protein>
<proteinExistence type="predicted"/>
<dbReference type="InterPro" id="IPR034444">
    <property type="entry name" value="Nuo17.8"/>
</dbReference>
<keyword evidence="3" id="KW-1185">Reference proteome</keyword>
<dbReference type="PANTHER" id="PTHR42100">
    <property type="entry name" value="OXIDOREDUCTASE 178 KDA SUBUNIT, PUTATIVE (AFU_ORTHOLOGUE AFUA_8G04320)-RELATED"/>
    <property type="match status" value="1"/>
</dbReference>
<dbReference type="OrthoDB" id="2120038at2759"/>
<evidence type="ECO:0000313" key="3">
    <source>
        <dbReference type="Proteomes" id="UP000559256"/>
    </source>
</evidence>
<reference evidence="2 3" key="1">
    <citation type="journal article" date="2020" name="ISME J.">
        <title>Uncovering the hidden diversity of litter-decomposition mechanisms in mushroom-forming fungi.</title>
        <authorList>
            <person name="Floudas D."/>
            <person name="Bentzer J."/>
            <person name="Ahren D."/>
            <person name="Johansson T."/>
            <person name="Persson P."/>
            <person name="Tunlid A."/>
        </authorList>
    </citation>
    <scope>NUCLEOTIDE SEQUENCE [LARGE SCALE GENOMIC DNA]</scope>
    <source>
        <strain evidence="2 3">CBS 291.85</strain>
    </source>
</reference>
<name>A0A8H5CAR4_9AGAR</name>
<sequence>MLVARAAGSLVRQRAIVPAIQHRSASTSSHDDHHDSHHREDTTVYPQESFLSSFWAKCVLVAALGGAALKFAPERGDDAFFTRWIKETTTSPETWLDMNAHHTTQSKRLADQTQLFATAQRPRVNRYRFAQNLNSASAYDVPVGMSVDMSNVLVKRN</sequence>
<organism evidence="2 3">
    <name type="scientific">Tetrapyrgos nigripes</name>
    <dbReference type="NCBI Taxonomy" id="182062"/>
    <lineage>
        <taxon>Eukaryota</taxon>
        <taxon>Fungi</taxon>
        <taxon>Dikarya</taxon>
        <taxon>Basidiomycota</taxon>
        <taxon>Agaricomycotina</taxon>
        <taxon>Agaricomycetes</taxon>
        <taxon>Agaricomycetidae</taxon>
        <taxon>Agaricales</taxon>
        <taxon>Marasmiineae</taxon>
        <taxon>Marasmiaceae</taxon>
        <taxon>Tetrapyrgos</taxon>
    </lineage>
</organism>
<comment type="caution">
    <text evidence="2">The sequence shown here is derived from an EMBL/GenBank/DDBJ whole genome shotgun (WGS) entry which is preliminary data.</text>
</comment>
<dbReference type="GO" id="GO:0005739">
    <property type="term" value="C:mitochondrion"/>
    <property type="evidence" value="ECO:0007669"/>
    <property type="project" value="InterPro"/>
</dbReference>
<feature type="region of interest" description="Disordered" evidence="1">
    <location>
        <begin position="21"/>
        <end position="42"/>
    </location>
</feature>
<accession>A0A8H5CAR4</accession>
<dbReference type="AlphaFoldDB" id="A0A8H5CAR4"/>
<evidence type="ECO:0000313" key="2">
    <source>
        <dbReference type="EMBL" id="KAF5337651.1"/>
    </source>
</evidence>
<gene>
    <name evidence="2" type="ORF">D9758_013011</name>
</gene>
<evidence type="ECO:0000256" key="1">
    <source>
        <dbReference type="SAM" id="MobiDB-lite"/>
    </source>
</evidence>
<feature type="compositionally biased region" description="Basic and acidic residues" evidence="1">
    <location>
        <begin position="29"/>
        <end position="42"/>
    </location>
</feature>
<dbReference type="EMBL" id="JAACJM010000212">
    <property type="protein sequence ID" value="KAF5337651.1"/>
    <property type="molecule type" value="Genomic_DNA"/>
</dbReference>
<dbReference type="PANTHER" id="PTHR42100:SF1">
    <property type="entry name" value="OXIDOREDUCTASE 178 KDA SUBUNIT, PUTATIVE (AFU_ORTHOLOGUE AFUA_8G04320)-RELATED"/>
    <property type="match status" value="1"/>
</dbReference>